<dbReference type="KEGG" id="hpel:HZS54_17955"/>
<dbReference type="GeneID" id="56084514"/>
<reference evidence="1 2" key="1">
    <citation type="submission" date="2020-07" db="EMBL/GenBank/DDBJ databases">
        <title>Halosimplex litoreum sp. nov. and Halosimplex rubrum sp. nov., isolated from different salt environments.</title>
        <authorList>
            <person name="Cui H."/>
        </authorList>
    </citation>
    <scope>NUCLEOTIDE SEQUENCE [LARGE SCALE GENOMIC DNA]</scope>
    <source>
        <strain evidence="1 2">R2</strain>
    </source>
</reference>
<dbReference type="OrthoDB" id="205399at2157"/>
<dbReference type="Proteomes" id="UP000509346">
    <property type="component" value="Chromosome"/>
</dbReference>
<keyword evidence="2" id="KW-1185">Reference proteome</keyword>
<sequence>MSGKYELAGLAVALVVLVGTVSASGVLAIDDDHQLARDAAVAEYESTGTASTSLVRVDMSVTVAESHEAVGLEGAGYTDFDTTYVRLEYREELSRTVRIYLPDEYFRPRPKDGLEAVESDNTASLETVDGRNYTAVRVSFSGPETAVFELSKQAGLVFDGRGEVKDLVSNRTGVELPSIQSSGQWSYVDSTALSANTTVALETTDQELTLQYDADPSVNSSSWIAVPDCGGASAPVCRFTREGSNETVHLLSRSTETPEVRYKHGNDPLAGLKSSIADARRAAANALDGLGDLLNFADYAP</sequence>
<evidence type="ECO:0000313" key="2">
    <source>
        <dbReference type="Proteomes" id="UP000509346"/>
    </source>
</evidence>
<gene>
    <name evidence="1" type="ORF">HZS54_17955</name>
</gene>
<evidence type="ECO:0000313" key="1">
    <source>
        <dbReference type="EMBL" id="QLH83400.1"/>
    </source>
</evidence>
<proteinExistence type="predicted"/>
<dbReference type="RefSeq" id="WP_179918449.1">
    <property type="nucleotide sequence ID" value="NZ_CP058909.1"/>
</dbReference>
<dbReference type="EMBL" id="CP058909">
    <property type="protein sequence ID" value="QLH83400.1"/>
    <property type="molecule type" value="Genomic_DNA"/>
</dbReference>
<organism evidence="1 2">
    <name type="scientific">Halosimplex pelagicum</name>
    <dbReference type="NCBI Taxonomy" id="869886"/>
    <lineage>
        <taxon>Archaea</taxon>
        <taxon>Methanobacteriati</taxon>
        <taxon>Methanobacteriota</taxon>
        <taxon>Stenosarchaea group</taxon>
        <taxon>Halobacteria</taxon>
        <taxon>Halobacteriales</taxon>
        <taxon>Haloarculaceae</taxon>
        <taxon>Halosimplex</taxon>
    </lineage>
</organism>
<dbReference type="AlphaFoldDB" id="A0A7D5PFL3"/>
<name>A0A7D5PFL3_9EURY</name>
<accession>A0A7D5PFL3</accession>
<protein>
    <submittedName>
        <fullName evidence="1">Uncharacterized protein</fullName>
    </submittedName>
</protein>